<name>A0A2K3KP06_TRIPR</name>
<dbReference type="AlphaFoldDB" id="A0A2K3KP06"/>
<proteinExistence type="predicted"/>
<evidence type="ECO:0000313" key="2">
    <source>
        <dbReference type="EMBL" id="PNX68041.1"/>
    </source>
</evidence>
<accession>A0A2K3KP06</accession>
<dbReference type="InterPro" id="IPR056714">
    <property type="entry name" value="DUF7812"/>
</dbReference>
<reference evidence="2 3" key="2">
    <citation type="journal article" date="2017" name="Front. Plant Sci.">
        <title>Gene Classification and Mining of Molecular Markers Useful in Red Clover (Trifolium pratense) Breeding.</title>
        <authorList>
            <person name="Istvanek J."/>
            <person name="Dluhosova J."/>
            <person name="Dluhos P."/>
            <person name="Patkova L."/>
            <person name="Nedelnik J."/>
            <person name="Repkova J."/>
        </authorList>
    </citation>
    <scope>NUCLEOTIDE SEQUENCE [LARGE SCALE GENOMIC DNA]</scope>
    <source>
        <strain evidence="3">cv. Tatra</strain>
        <tissue evidence="2">Young leaves</tissue>
    </source>
</reference>
<evidence type="ECO:0000313" key="3">
    <source>
        <dbReference type="Proteomes" id="UP000236291"/>
    </source>
</evidence>
<protein>
    <recommendedName>
        <fullName evidence="1">DUF7812 domain-containing protein</fullName>
    </recommendedName>
</protein>
<sequence length="136" mass="15516">MEDIKKLYHSLSTATTTTTTAEDPILKDTIALCQALFDQLYTKFLEFFSLLPLHNHEPETRPLPSSDSRLWPLVQHLSLILRCSLVVLTLPYSDQAVLINKIHRILRILNSFISVTGTTVLNFHNFLSDVHIELSD</sequence>
<dbReference type="Pfam" id="PF25104">
    <property type="entry name" value="DUF7812"/>
    <property type="match status" value="1"/>
</dbReference>
<feature type="domain" description="DUF7812" evidence="1">
    <location>
        <begin position="79"/>
        <end position="127"/>
    </location>
</feature>
<evidence type="ECO:0000259" key="1">
    <source>
        <dbReference type="Pfam" id="PF25104"/>
    </source>
</evidence>
<comment type="caution">
    <text evidence="2">The sequence shown here is derived from an EMBL/GenBank/DDBJ whole genome shotgun (WGS) entry which is preliminary data.</text>
</comment>
<dbReference type="EMBL" id="ASHM01103975">
    <property type="protein sequence ID" value="PNX68041.1"/>
    <property type="molecule type" value="Genomic_DNA"/>
</dbReference>
<dbReference type="Proteomes" id="UP000236291">
    <property type="component" value="Unassembled WGS sequence"/>
</dbReference>
<reference evidence="2 3" key="1">
    <citation type="journal article" date="2014" name="Am. J. Bot.">
        <title>Genome assembly and annotation for red clover (Trifolium pratense; Fabaceae).</title>
        <authorList>
            <person name="Istvanek J."/>
            <person name="Jaros M."/>
            <person name="Krenek A."/>
            <person name="Repkova J."/>
        </authorList>
    </citation>
    <scope>NUCLEOTIDE SEQUENCE [LARGE SCALE GENOMIC DNA]</scope>
    <source>
        <strain evidence="3">cv. Tatra</strain>
        <tissue evidence="2">Young leaves</tissue>
    </source>
</reference>
<gene>
    <name evidence="2" type="ORF">L195_g055952</name>
</gene>
<organism evidence="2 3">
    <name type="scientific">Trifolium pratense</name>
    <name type="common">Red clover</name>
    <dbReference type="NCBI Taxonomy" id="57577"/>
    <lineage>
        <taxon>Eukaryota</taxon>
        <taxon>Viridiplantae</taxon>
        <taxon>Streptophyta</taxon>
        <taxon>Embryophyta</taxon>
        <taxon>Tracheophyta</taxon>
        <taxon>Spermatophyta</taxon>
        <taxon>Magnoliopsida</taxon>
        <taxon>eudicotyledons</taxon>
        <taxon>Gunneridae</taxon>
        <taxon>Pentapetalae</taxon>
        <taxon>rosids</taxon>
        <taxon>fabids</taxon>
        <taxon>Fabales</taxon>
        <taxon>Fabaceae</taxon>
        <taxon>Papilionoideae</taxon>
        <taxon>50 kb inversion clade</taxon>
        <taxon>NPAAA clade</taxon>
        <taxon>Hologalegina</taxon>
        <taxon>IRL clade</taxon>
        <taxon>Trifolieae</taxon>
        <taxon>Trifolium</taxon>
    </lineage>
</organism>